<dbReference type="PROSITE" id="PS50297">
    <property type="entry name" value="ANK_REP_REGION"/>
    <property type="match status" value="1"/>
</dbReference>
<dbReference type="SMART" id="SM00248">
    <property type="entry name" value="ANK"/>
    <property type="match status" value="3"/>
</dbReference>
<dbReference type="Proteomes" id="UP000799324">
    <property type="component" value="Unassembled WGS sequence"/>
</dbReference>
<dbReference type="InterPro" id="IPR002110">
    <property type="entry name" value="Ankyrin_rpt"/>
</dbReference>
<evidence type="ECO:0000313" key="2">
    <source>
        <dbReference type="EMBL" id="KAF2661020.1"/>
    </source>
</evidence>
<dbReference type="AlphaFoldDB" id="A0A6A6TMG5"/>
<dbReference type="PANTHER" id="PTHR24133">
    <property type="entry name" value="ANKYRIN DOMAIN-CONTAINING"/>
    <property type="match status" value="1"/>
</dbReference>
<dbReference type="PROSITE" id="PS50088">
    <property type="entry name" value="ANK_REPEAT"/>
    <property type="match status" value="1"/>
</dbReference>
<sequence length="413" mass="46683">MPEFYIDRGHTILQTTQLQPIETPDTAVPSVYTTATPTLSGLPTELLFQISTYLPLPSVVPLIYQNRRLHYIFRPIALRLNISTRASDALIWAAANNRPTLVSTLIDLGADLNAGYRIHARTPLSEACRHGHVGIVRTLSDAGADIELSDWTRLHYSGNFCSLDVAITYGQVETALLLMSRLDEQYIGGMTEFPTHLSLAAQCGMAPVLKMMLEKSAKKDQPWVQRARRAALAMLFKSPDLFLKIEVERQNEYLQAVMLLLEYWEDTEPKFHEHKNRRGHVLGCWPTLDVLHLGKYHADPRVRVVCSRTELPFERQGTGPRPGSPWRSGITEREIERLEKSQSGSRIFDLGMFKLDRGTRVMSLEKPFPRSEMVGEFGVFCPSYRKRCRCVRVKNMAFSDRNCEGACIGTGSS</sequence>
<dbReference type="PANTHER" id="PTHR24133:SF40">
    <property type="entry name" value="ANKYRIN REPEAT DOMAIN 44"/>
    <property type="match status" value="1"/>
</dbReference>
<keyword evidence="3" id="KW-1185">Reference proteome</keyword>
<protein>
    <submittedName>
        <fullName evidence="2">Uncharacterized protein</fullName>
    </submittedName>
</protein>
<dbReference type="EMBL" id="MU004296">
    <property type="protein sequence ID" value="KAF2661020.1"/>
    <property type="molecule type" value="Genomic_DNA"/>
</dbReference>
<reference evidence="2" key="1">
    <citation type="journal article" date="2020" name="Stud. Mycol.">
        <title>101 Dothideomycetes genomes: a test case for predicting lifestyles and emergence of pathogens.</title>
        <authorList>
            <person name="Haridas S."/>
            <person name="Albert R."/>
            <person name="Binder M."/>
            <person name="Bloem J."/>
            <person name="Labutti K."/>
            <person name="Salamov A."/>
            <person name="Andreopoulos B."/>
            <person name="Baker S."/>
            <person name="Barry K."/>
            <person name="Bills G."/>
            <person name="Bluhm B."/>
            <person name="Cannon C."/>
            <person name="Castanera R."/>
            <person name="Culley D."/>
            <person name="Daum C."/>
            <person name="Ezra D."/>
            <person name="Gonzalez J."/>
            <person name="Henrissat B."/>
            <person name="Kuo A."/>
            <person name="Liang C."/>
            <person name="Lipzen A."/>
            <person name="Lutzoni F."/>
            <person name="Magnuson J."/>
            <person name="Mondo S."/>
            <person name="Nolan M."/>
            <person name="Ohm R."/>
            <person name="Pangilinan J."/>
            <person name="Park H.-J."/>
            <person name="Ramirez L."/>
            <person name="Alfaro M."/>
            <person name="Sun H."/>
            <person name="Tritt A."/>
            <person name="Yoshinaga Y."/>
            <person name="Zwiers L.-H."/>
            <person name="Turgeon B."/>
            <person name="Goodwin S."/>
            <person name="Spatafora J."/>
            <person name="Crous P."/>
            <person name="Grigoriev I."/>
        </authorList>
    </citation>
    <scope>NUCLEOTIDE SEQUENCE</scope>
    <source>
        <strain evidence="2">CBS 122681</strain>
    </source>
</reference>
<proteinExistence type="predicted"/>
<name>A0A6A6TMG5_9PLEO</name>
<dbReference type="SUPFAM" id="SSF48403">
    <property type="entry name" value="Ankyrin repeat"/>
    <property type="match status" value="1"/>
</dbReference>
<evidence type="ECO:0000256" key="1">
    <source>
        <dbReference type="PROSITE-ProRule" id="PRU00023"/>
    </source>
</evidence>
<dbReference type="InterPro" id="IPR052391">
    <property type="entry name" value="E3_Ligase-Neurotoxin"/>
</dbReference>
<dbReference type="InterPro" id="IPR036770">
    <property type="entry name" value="Ankyrin_rpt-contain_sf"/>
</dbReference>
<gene>
    <name evidence="2" type="ORF">K491DRAFT_687813</name>
</gene>
<evidence type="ECO:0000313" key="3">
    <source>
        <dbReference type="Proteomes" id="UP000799324"/>
    </source>
</evidence>
<dbReference type="Gene3D" id="1.25.40.20">
    <property type="entry name" value="Ankyrin repeat-containing domain"/>
    <property type="match status" value="1"/>
</dbReference>
<dbReference type="OrthoDB" id="366390at2759"/>
<keyword evidence="1" id="KW-0040">ANK repeat</keyword>
<accession>A0A6A6TMG5</accession>
<feature type="repeat" description="ANK" evidence="1">
    <location>
        <begin position="119"/>
        <end position="151"/>
    </location>
</feature>
<organism evidence="2 3">
    <name type="scientific">Lophiostoma macrostomum CBS 122681</name>
    <dbReference type="NCBI Taxonomy" id="1314788"/>
    <lineage>
        <taxon>Eukaryota</taxon>
        <taxon>Fungi</taxon>
        <taxon>Dikarya</taxon>
        <taxon>Ascomycota</taxon>
        <taxon>Pezizomycotina</taxon>
        <taxon>Dothideomycetes</taxon>
        <taxon>Pleosporomycetidae</taxon>
        <taxon>Pleosporales</taxon>
        <taxon>Lophiostomataceae</taxon>
        <taxon>Lophiostoma</taxon>
    </lineage>
</organism>
<dbReference type="Pfam" id="PF12796">
    <property type="entry name" value="Ank_2"/>
    <property type="match status" value="1"/>
</dbReference>